<evidence type="ECO:0000256" key="7">
    <source>
        <dbReference type="ARBA" id="ARBA00023136"/>
    </source>
</evidence>
<keyword evidence="3 8" id="KW-0813">Transport</keyword>
<dbReference type="InterPro" id="IPR025720">
    <property type="entry name" value="RibU"/>
</dbReference>
<evidence type="ECO:0000256" key="8">
    <source>
        <dbReference type="PIRNR" id="PIRNR037778"/>
    </source>
</evidence>
<dbReference type="InterPro" id="IPR024529">
    <property type="entry name" value="ECF_trnsprt_substrate-spec"/>
</dbReference>
<dbReference type="PANTHER" id="PTHR38438:SF1">
    <property type="entry name" value="RIBOFLAVIN TRANSPORTER RIBU"/>
    <property type="match status" value="1"/>
</dbReference>
<gene>
    <name evidence="10" type="ORF">SAMN05660923_00130</name>
</gene>
<feature type="transmembrane region" description="Helical" evidence="9">
    <location>
        <begin position="87"/>
        <end position="105"/>
    </location>
</feature>
<comment type="subcellular location">
    <subcellularLocation>
        <location evidence="1">Cell membrane</location>
        <topology evidence="1">Multi-pass membrane protein</topology>
    </subcellularLocation>
</comment>
<dbReference type="GO" id="GO:0032217">
    <property type="term" value="F:riboflavin transmembrane transporter activity"/>
    <property type="evidence" value="ECO:0007669"/>
    <property type="project" value="UniProtKB-UniRule"/>
</dbReference>
<proteinExistence type="inferred from homology"/>
<keyword evidence="7 8" id="KW-0472">Membrane</keyword>
<feature type="transmembrane region" description="Helical" evidence="9">
    <location>
        <begin position="48"/>
        <end position="67"/>
    </location>
</feature>
<protein>
    <recommendedName>
        <fullName evidence="8">Riboflavin transporter</fullName>
    </recommendedName>
</protein>
<evidence type="ECO:0000256" key="9">
    <source>
        <dbReference type="SAM" id="Phobius"/>
    </source>
</evidence>
<dbReference type="Pfam" id="PF12822">
    <property type="entry name" value="ECF_trnsprt"/>
    <property type="match status" value="1"/>
</dbReference>
<evidence type="ECO:0000256" key="5">
    <source>
        <dbReference type="ARBA" id="ARBA00022692"/>
    </source>
</evidence>
<keyword evidence="5 9" id="KW-0812">Transmembrane</keyword>
<evidence type="ECO:0000256" key="1">
    <source>
        <dbReference type="ARBA" id="ARBA00004651"/>
    </source>
</evidence>
<dbReference type="PIRSF" id="PIRSF037778">
    <property type="entry name" value="UCP037778_transp_RibU"/>
    <property type="match status" value="1"/>
</dbReference>
<dbReference type="AlphaFoldDB" id="A0A1H2QEM7"/>
<feature type="transmembrane region" description="Helical" evidence="9">
    <location>
        <begin position="15"/>
        <end position="36"/>
    </location>
</feature>
<keyword evidence="6 9" id="KW-1133">Transmembrane helix</keyword>
<evidence type="ECO:0000256" key="3">
    <source>
        <dbReference type="ARBA" id="ARBA00022448"/>
    </source>
</evidence>
<feature type="transmembrane region" description="Helical" evidence="9">
    <location>
        <begin position="168"/>
        <end position="192"/>
    </location>
</feature>
<dbReference type="EMBL" id="FNNG01000001">
    <property type="protein sequence ID" value="SDW05707.1"/>
    <property type="molecule type" value="Genomic_DNA"/>
</dbReference>
<name>A0A1H2QEM7_9FIRM</name>
<reference evidence="10 11" key="1">
    <citation type="submission" date="2016-10" db="EMBL/GenBank/DDBJ databases">
        <authorList>
            <person name="de Groot N.N."/>
        </authorList>
    </citation>
    <scope>NUCLEOTIDE SEQUENCE [LARGE SCALE GENOMIC DNA]</scope>
    <source>
        <strain evidence="10 11">DSM 23310</strain>
    </source>
</reference>
<dbReference type="GO" id="GO:0005886">
    <property type="term" value="C:plasma membrane"/>
    <property type="evidence" value="ECO:0007669"/>
    <property type="project" value="UniProtKB-SubCell"/>
</dbReference>
<evidence type="ECO:0000256" key="2">
    <source>
        <dbReference type="ARBA" id="ARBA00005540"/>
    </source>
</evidence>
<organism evidence="10 11">
    <name type="scientific">Tepidimicrobium xylanilyticum</name>
    <dbReference type="NCBI Taxonomy" id="1123352"/>
    <lineage>
        <taxon>Bacteria</taxon>
        <taxon>Bacillati</taxon>
        <taxon>Bacillota</taxon>
        <taxon>Tissierellia</taxon>
        <taxon>Tissierellales</taxon>
        <taxon>Tepidimicrobiaceae</taxon>
        <taxon>Tepidimicrobium</taxon>
    </lineage>
</organism>
<dbReference type="Proteomes" id="UP000198828">
    <property type="component" value="Unassembled WGS sequence"/>
</dbReference>
<keyword evidence="11" id="KW-1185">Reference proteome</keyword>
<comment type="similarity">
    <text evidence="2 8">Belongs to the prokaryotic riboflavin transporter (P-RFT) (TC 2.A.87) family.</text>
</comment>
<evidence type="ECO:0000256" key="4">
    <source>
        <dbReference type="ARBA" id="ARBA00022475"/>
    </source>
</evidence>
<sequence>MYTLNKELLNTKTMVKISVLAVIALILMLLDFPLWFAPSFLKFDISDVPALIGSFALGPMAGVLVQLVKNLLNLLIEGSSTGGVGELANFVVGSIYVYTAGLFYYKDKTFKNAIIGMSIGVLVMTAAMSTINYYIMIPFYAKLFGLPIDKIVAMGSAVNKYVVDYKSLILYAIVPFNLFKGIIVTLVTLLIYKRVSPILKK</sequence>
<dbReference type="RefSeq" id="WP_093749837.1">
    <property type="nucleotide sequence ID" value="NZ_BSYN01000001.1"/>
</dbReference>
<accession>A0A1H2QEM7</accession>
<comment type="function">
    <text evidence="8">Probably a riboflavin-binding protein that interacts with the energy-coupling factor (ECF) ABC-transporter complex.</text>
</comment>
<evidence type="ECO:0000256" key="6">
    <source>
        <dbReference type="ARBA" id="ARBA00022989"/>
    </source>
</evidence>
<dbReference type="Gene3D" id="1.10.1760.20">
    <property type="match status" value="1"/>
</dbReference>
<evidence type="ECO:0000313" key="11">
    <source>
        <dbReference type="Proteomes" id="UP000198828"/>
    </source>
</evidence>
<feature type="transmembrane region" description="Helical" evidence="9">
    <location>
        <begin position="112"/>
        <end position="135"/>
    </location>
</feature>
<keyword evidence="4 8" id="KW-1003">Cell membrane</keyword>
<dbReference type="OrthoDB" id="9809216at2"/>
<dbReference type="PANTHER" id="PTHR38438">
    <property type="entry name" value="RIBOFLAVIN TRANSPORTER RIBU"/>
    <property type="match status" value="1"/>
</dbReference>
<evidence type="ECO:0000313" key="10">
    <source>
        <dbReference type="EMBL" id="SDW05707.1"/>
    </source>
</evidence>